<evidence type="ECO:0000256" key="4">
    <source>
        <dbReference type="ARBA" id="ARBA00023125"/>
    </source>
</evidence>
<evidence type="ECO:0000256" key="3">
    <source>
        <dbReference type="ARBA" id="ARBA00023015"/>
    </source>
</evidence>
<dbReference type="Pfam" id="PF00486">
    <property type="entry name" value="Trans_reg_C"/>
    <property type="match status" value="1"/>
</dbReference>
<keyword evidence="3" id="KW-0805">Transcription regulation</keyword>
<dbReference type="RefSeq" id="WP_220163831.1">
    <property type="nucleotide sequence ID" value="NZ_CP080507.1"/>
</dbReference>
<dbReference type="InterPro" id="IPR011006">
    <property type="entry name" value="CheY-like_superfamily"/>
</dbReference>
<dbReference type="GO" id="GO:0000976">
    <property type="term" value="F:transcription cis-regulatory region binding"/>
    <property type="evidence" value="ECO:0007669"/>
    <property type="project" value="TreeGrafter"/>
</dbReference>
<name>A0A8F9TXP1_9BACT</name>
<dbReference type="PANTHER" id="PTHR48111:SF22">
    <property type="entry name" value="REGULATOR OF RPOS"/>
    <property type="match status" value="1"/>
</dbReference>
<feature type="domain" description="OmpR/PhoB-type" evidence="9">
    <location>
        <begin position="124"/>
        <end position="223"/>
    </location>
</feature>
<dbReference type="PANTHER" id="PTHR48111">
    <property type="entry name" value="REGULATOR OF RPOS"/>
    <property type="match status" value="1"/>
</dbReference>
<evidence type="ECO:0000313" key="11">
    <source>
        <dbReference type="Proteomes" id="UP000825051"/>
    </source>
</evidence>
<evidence type="ECO:0000313" key="10">
    <source>
        <dbReference type="EMBL" id="QYM79653.1"/>
    </source>
</evidence>
<dbReference type="CDD" id="cd00383">
    <property type="entry name" value="trans_reg_C"/>
    <property type="match status" value="1"/>
</dbReference>
<dbReference type="InterPro" id="IPR039420">
    <property type="entry name" value="WalR-like"/>
</dbReference>
<dbReference type="Gene3D" id="1.10.10.10">
    <property type="entry name" value="Winged helix-like DNA-binding domain superfamily/Winged helix DNA-binding domain"/>
    <property type="match status" value="1"/>
</dbReference>
<feature type="DNA-binding region" description="OmpR/PhoB-type" evidence="7">
    <location>
        <begin position="124"/>
        <end position="223"/>
    </location>
</feature>
<dbReference type="InterPro" id="IPR001867">
    <property type="entry name" value="OmpR/PhoB-type_DNA-bd"/>
</dbReference>
<dbReference type="Proteomes" id="UP000825051">
    <property type="component" value="Chromosome"/>
</dbReference>
<proteinExistence type="predicted"/>
<keyword evidence="5" id="KW-0804">Transcription</keyword>
<evidence type="ECO:0000259" key="9">
    <source>
        <dbReference type="PROSITE" id="PS51755"/>
    </source>
</evidence>
<dbReference type="PROSITE" id="PS50110">
    <property type="entry name" value="RESPONSE_REGULATORY"/>
    <property type="match status" value="1"/>
</dbReference>
<dbReference type="SMART" id="SM00862">
    <property type="entry name" value="Trans_reg_C"/>
    <property type="match status" value="1"/>
</dbReference>
<dbReference type="Gene3D" id="6.10.250.690">
    <property type="match status" value="1"/>
</dbReference>
<evidence type="ECO:0000256" key="7">
    <source>
        <dbReference type="PROSITE-ProRule" id="PRU01091"/>
    </source>
</evidence>
<dbReference type="GO" id="GO:0005829">
    <property type="term" value="C:cytosol"/>
    <property type="evidence" value="ECO:0007669"/>
    <property type="project" value="TreeGrafter"/>
</dbReference>
<feature type="domain" description="Response regulatory" evidence="8">
    <location>
        <begin position="2"/>
        <end position="116"/>
    </location>
</feature>
<feature type="modified residue" description="4-aspartylphosphate" evidence="6">
    <location>
        <position position="51"/>
    </location>
</feature>
<organism evidence="10 11">
    <name type="scientific">Horticoccus luteus</name>
    <dbReference type="NCBI Taxonomy" id="2862869"/>
    <lineage>
        <taxon>Bacteria</taxon>
        <taxon>Pseudomonadati</taxon>
        <taxon>Verrucomicrobiota</taxon>
        <taxon>Opitutia</taxon>
        <taxon>Opitutales</taxon>
        <taxon>Opitutaceae</taxon>
        <taxon>Horticoccus</taxon>
    </lineage>
</organism>
<dbReference type="AlphaFoldDB" id="A0A8F9TXP1"/>
<dbReference type="FunFam" id="3.40.50.2300:FF:000002">
    <property type="entry name" value="DNA-binding response regulator PhoP"/>
    <property type="match status" value="1"/>
</dbReference>
<gene>
    <name evidence="10" type="ORF">K0B96_03265</name>
</gene>
<dbReference type="InterPro" id="IPR036388">
    <property type="entry name" value="WH-like_DNA-bd_sf"/>
</dbReference>
<evidence type="ECO:0000256" key="1">
    <source>
        <dbReference type="ARBA" id="ARBA00022553"/>
    </source>
</evidence>
<dbReference type="Pfam" id="PF00072">
    <property type="entry name" value="Response_reg"/>
    <property type="match status" value="1"/>
</dbReference>
<dbReference type="SUPFAM" id="SSF52172">
    <property type="entry name" value="CheY-like"/>
    <property type="match status" value="1"/>
</dbReference>
<accession>A0A8F9TXP1</accession>
<dbReference type="Gene3D" id="3.40.50.2300">
    <property type="match status" value="1"/>
</dbReference>
<dbReference type="GO" id="GO:0006355">
    <property type="term" value="P:regulation of DNA-templated transcription"/>
    <property type="evidence" value="ECO:0007669"/>
    <property type="project" value="InterPro"/>
</dbReference>
<protein>
    <submittedName>
        <fullName evidence="10">Response regulator transcription factor</fullName>
    </submittedName>
</protein>
<evidence type="ECO:0000259" key="8">
    <source>
        <dbReference type="PROSITE" id="PS50110"/>
    </source>
</evidence>
<dbReference type="InterPro" id="IPR001789">
    <property type="entry name" value="Sig_transdc_resp-reg_receiver"/>
</dbReference>
<dbReference type="PROSITE" id="PS51755">
    <property type="entry name" value="OMPR_PHOB"/>
    <property type="match status" value="1"/>
</dbReference>
<reference evidence="10" key="1">
    <citation type="submission" date="2021-08" db="EMBL/GenBank/DDBJ databases">
        <title>Genome of a novel bacterium of the phylum Verrucomicrobia, Oleiharenicola sp. KSB-15.</title>
        <authorList>
            <person name="Chung J.-H."/>
            <person name="Ahn J.-H."/>
            <person name="Yoon Y."/>
            <person name="Kim D.-Y."/>
            <person name="An S.-H."/>
            <person name="Park I."/>
            <person name="Yeon J."/>
        </authorList>
    </citation>
    <scope>NUCLEOTIDE SEQUENCE</scope>
    <source>
        <strain evidence="10">KSB-15</strain>
    </source>
</reference>
<dbReference type="GO" id="GO:0000156">
    <property type="term" value="F:phosphorelay response regulator activity"/>
    <property type="evidence" value="ECO:0007669"/>
    <property type="project" value="TreeGrafter"/>
</dbReference>
<dbReference type="GO" id="GO:0032993">
    <property type="term" value="C:protein-DNA complex"/>
    <property type="evidence" value="ECO:0007669"/>
    <property type="project" value="TreeGrafter"/>
</dbReference>
<keyword evidence="1 6" id="KW-0597">Phosphoprotein</keyword>
<evidence type="ECO:0000256" key="6">
    <source>
        <dbReference type="PROSITE-ProRule" id="PRU00169"/>
    </source>
</evidence>
<keyword evidence="2" id="KW-0902">Two-component regulatory system</keyword>
<dbReference type="KEGG" id="ole:K0B96_03265"/>
<keyword evidence="11" id="KW-1185">Reference proteome</keyword>
<evidence type="ECO:0000256" key="5">
    <source>
        <dbReference type="ARBA" id="ARBA00023163"/>
    </source>
</evidence>
<sequence length="228" mass="25188">MRLLIVEDSSRLQRTLAMAFRRSGYAVDVAGDGEEGLWLAELNDYDAIVLDLMLPKRDGIDVLRTLRTRGRTTHILLLTARDTVADRVAGLADGADDYLVKPFALEELLARVQALCRRAYGSKQPHLVVGDLEVDFAQRQARRGGLELDLTAREYQLLEYLARRGGEVVTRAEIEAHIYDGQVDPMSNVVDSAICGLRKKIAFSPAAAPLIHTRRGLGYVLSARSDAA</sequence>
<dbReference type="EMBL" id="CP080507">
    <property type="protein sequence ID" value="QYM79653.1"/>
    <property type="molecule type" value="Genomic_DNA"/>
</dbReference>
<keyword evidence="4 7" id="KW-0238">DNA-binding</keyword>
<evidence type="ECO:0000256" key="2">
    <source>
        <dbReference type="ARBA" id="ARBA00023012"/>
    </source>
</evidence>
<dbReference type="SMART" id="SM00448">
    <property type="entry name" value="REC"/>
    <property type="match status" value="1"/>
</dbReference>